<keyword evidence="4" id="KW-1185">Reference proteome</keyword>
<evidence type="ECO:0000256" key="2">
    <source>
        <dbReference type="RuleBase" id="RU362080"/>
    </source>
</evidence>
<dbReference type="Pfam" id="PF02604">
    <property type="entry name" value="PhdYeFM_antitox"/>
    <property type="match status" value="1"/>
</dbReference>
<dbReference type="NCBIfam" id="TIGR01552">
    <property type="entry name" value="phd_fam"/>
    <property type="match status" value="1"/>
</dbReference>
<dbReference type="Proteomes" id="UP000051500">
    <property type="component" value="Unassembled WGS sequence"/>
</dbReference>
<dbReference type="Gene3D" id="3.40.1620.10">
    <property type="entry name" value="YefM-like domain"/>
    <property type="match status" value="1"/>
</dbReference>
<dbReference type="InterPro" id="IPR006442">
    <property type="entry name" value="Antitoxin_Phd/YefM"/>
</dbReference>
<accession>A0A0R2KR78</accession>
<name>A0A0R2KR78_9LACO</name>
<proteinExistence type="inferred from homology"/>
<dbReference type="EMBL" id="JQBZ01000025">
    <property type="protein sequence ID" value="KRN88701.1"/>
    <property type="molecule type" value="Genomic_DNA"/>
</dbReference>
<sequence length="72" mass="8427">MDKNKEVKQIKKAMKFYSMSDFLRGQSSKIITKISNDDETAFVMKHGKPVAVLISHEKYERLMKQGIDLEEY</sequence>
<dbReference type="STRING" id="1122146.IV53_GL000668"/>
<dbReference type="PATRIC" id="fig|1122146.4.peg.691"/>
<evidence type="ECO:0000313" key="3">
    <source>
        <dbReference type="EMBL" id="KRN88701.1"/>
    </source>
</evidence>
<comment type="caution">
    <text evidence="3">The sequence shown here is derived from an EMBL/GenBank/DDBJ whole genome shotgun (WGS) entry which is preliminary data.</text>
</comment>
<comment type="similarity">
    <text evidence="1 2">Belongs to the phD/YefM antitoxin family.</text>
</comment>
<evidence type="ECO:0000256" key="1">
    <source>
        <dbReference type="ARBA" id="ARBA00009981"/>
    </source>
</evidence>
<dbReference type="AlphaFoldDB" id="A0A0R2KR78"/>
<dbReference type="InterPro" id="IPR036165">
    <property type="entry name" value="YefM-like_sf"/>
</dbReference>
<dbReference type="OrthoDB" id="3268087at2"/>
<evidence type="ECO:0000313" key="4">
    <source>
        <dbReference type="Proteomes" id="UP000051500"/>
    </source>
</evidence>
<dbReference type="SUPFAM" id="SSF143120">
    <property type="entry name" value="YefM-like"/>
    <property type="match status" value="1"/>
</dbReference>
<dbReference type="RefSeq" id="WP_027107108.1">
    <property type="nucleotide sequence ID" value="NZ_JQBZ01000025.1"/>
</dbReference>
<organism evidence="3 4">
    <name type="scientific">Ligilactobacillus ceti DSM 22408</name>
    <dbReference type="NCBI Taxonomy" id="1122146"/>
    <lineage>
        <taxon>Bacteria</taxon>
        <taxon>Bacillati</taxon>
        <taxon>Bacillota</taxon>
        <taxon>Bacilli</taxon>
        <taxon>Lactobacillales</taxon>
        <taxon>Lactobacillaceae</taxon>
        <taxon>Ligilactobacillus</taxon>
    </lineage>
</organism>
<protein>
    <recommendedName>
        <fullName evidence="2">Antitoxin</fullName>
    </recommendedName>
</protein>
<gene>
    <name evidence="3" type="ORF">IV53_GL000668</name>
</gene>
<comment type="function">
    <text evidence="2">Antitoxin component of a type II toxin-antitoxin (TA) system.</text>
</comment>
<reference evidence="3 4" key="1">
    <citation type="journal article" date="2015" name="Genome Announc.">
        <title>Expanding the biotechnology potential of lactobacilli through comparative genomics of 213 strains and associated genera.</title>
        <authorList>
            <person name="Sun Z."/>
            <person name="Harris H.M."/>
            <person name="McCann A."/>
            <person name="Guo C."/>
            <person name="Argimon S."/>
            <person name="Zhang W."/>
            <person name="Yang X."/>
            <person name="Jeffery I.B."/>
            <person name="Cooney J.C."/>
            <person name="Kagawa T.F."/>
            <person name="Liu W."/>
            <person name="Song Y."/>
            <person name="Salvetti E."/>
            <person name="Wrobel A."/>
            <person name="Rasinkangas P."/>
            <person name="Parkhill J."/>
            <person name="Rea M.C."/>
            <person name="O'Sullivan O."/>
            <person name="Ritari J."/>
            <person name="Douillard F.P."/>
            <person name="Paul Ross R."/>
            <person name="Yang R."/>
            <person name="Briner A.E."/>
            <person name="Felis G.E."/>
            <person name="de Vos W.M."/>
            <person name="Barrangou R."/>
            <person name="Klaenhammer T.R."/>
            <person name="Caufield P.W."/>
            <person name="Cui Y."/>
            <person name="Zhang H."/>
            <person name="O'Toole P.W."/>
        </authorList>
    </citation>
    <scope>NUCLEOTIDE SEQUENCE [LARGE SCALE GENOMIC DNA]</scope>
    <source>
        <strain evidence="3 4">DSM 22408</strain>
    </source>
</reference>